<comment type="caution">
    <text evidence="1">The sequence shown here is derived from an EMBL/GenBank/DDBJ whole genome shotgun (WGS) entry which is preliminary data.</text>
</comment>
<evidence type="ECO:0000313" key="2">
    <source>
        <dbReference type="Proteomes" id="UP000247702"/>
    </source>
</evidence>
<dbReference type="Proteomes" id="UP000247702">
    <property type="component" value="Unassembled WGS sequence"/>
</dbReference>
<evidence type="ECO:0000313" key="1">
    <source>
        <dbReference type="EMBL" id="GBB92566.1"/>
    </source>
</evidence>
<name>A0A2Z6RJL6_9GLOM</name>
<dbReference type="EMBL" id="BEXD01001141">
    <property type="protein sequence ID" value="GBB92566.1"/>
    <property type="molecule type" value="Genomic_DNA"/>
</dbReference>
<sequence>MVQYRTRTYFYLIQRAKYEIIEDYYLVPPRYAEIVQFNPSLLYLQNTQVRLENLNTALNMFNYFAEWDWLNPDYRQLVEEAHQFIRQKERETQQEAQLRRLAKLTLPYMVEQIRKYCPVCGFALAKPRRGLSTIEFRRTVQRCANIDSLHENIYKLIKIYRCVSLDDELTFAFTRDYEEQLNGTETTEPED</sequence>
<proteinExistence type="predicted"/>
<organism evidence="1 2">
    <name type="scientific">Rhizophagus clarus</name>
    <dbReference type="NCBI Taxonomy" id="94130"/>
    <lineage>
        <taxon>Eukaryota</taxon>
        <taxon>Fungi</taxon>
        <taxon>Fungi incertae sedis</taxon>
        <taxon>Mucoromycota</taxon>
        <taxon>Glomeromycotina</taxon>
        <taxon>Glomeromycetes</taxon>
        <taxon>Glomerales</taxon>
        <taxon>Glomeraceae</taxon>
        <taxon>Rhizophagus</taxon>
    </lineage>
</organism>
<gene>
    <name evidence="1" type="ORF">RclHR1_20240004</name>
</gene>
<keyword evidence="2" id="KW-1185">Reference proteome</keyword>
<accession>A0A2Z6RJL6</accession>
<dbReference type="AlphaFoldDB" id="A0A2Z6RJL6"/>
<protein>
    <submittedName>
        <fullName evidence="1">Uncharacterized protein</fullName>
    </submittedName>
</protein>
<reference evidence="1 2" key="1">
    <citation type="submission" date="2017-11" db="EMBL/GenBank/DDBJ databases">
        <title>The genome of Rhizophagus clarus HR1 reveals common genetic basis of auxotrophy among arbuscular mycorrhizal fungi.</title>
        <authorList>
            <person name="Kobayashi Y."/>
        </authorList>
    </citation>
    <scope>NUCLEOTIDE SEQUENCE [LARGE SCALE GENOMIC DNA]</scope>
    <source>
        <strain evidence="1 2">HR1</strain>
    </source>
</reference>